<accession>A0A0M3J185</accession>
<dbReference type="Proteomes" id="UP000267096">
    <property type="component" value="Unassembled WGS sequence"/>
</dbReference>
<dbReference type="Pfam" id="PF00400">
    <property type="entry name" value="WD40"/>
    <property type="match status" value="1"/>
</dbReference>
<dbReference type="PROSITE" id="PS50294">
    <property type="entry name" value="WD_REPEATS_REGION"/>
    <property type="match status" value="1"/>
</dbReference>
<dbReference type="InterPro" id="IPR001680">
    <property type="entry name" value="WD40_rpt"/>
</dbReference>
<dbReference type="SMART" id="SM00320">
    <property type="entry name" value="WD40"/>
    <property type="match status" value="4"/>
</dbReference>
<dbReference type="InterPro" id="IPR036322">
    <property type="entry name" value="WD40_repeat_dom_sf"/>
</dbReference>
<dbReference type="AlphaFoldDB" id="A0A0M3J185"/>
<keyword evidence="1" id="KW-0853">WD repeat</keyword>
<evidence type="ECO:0000313" key="3">
    <source>
        <dbReference type="Proteomes" id="UP000267096"/>
    </source>
</evidence>
<dbReference type="InterPro" id="IPR015943">
    <property type="entry name" value="WD40/YVTN_repeat-like_dom_sf"/>
</dbReference>
<organism evidence="4">
    <name type="scientific">Anisakis simplex</name>
    <name type="common">Herring worm</name>
    <dbReference type="NCBI Taxonomy" id="6269"/>
    <lineage>
        <taxon>Eukaryota</taxon>
        <taxon>Metazoa</taxon>
        <taxon>Ecdysozoa</taxon>
        <taxon>Nematoda</taxon>
        <taxon>Chromadorea</taxon>
        <taxon>Rhabditida</taxon>
        <taxon>Spirurina</taxon>
        <taxon>Ascaridomorpha</taxon>
        <taxon>Ascaridoidea</taxon>
        <taxon>Anisakidae</taxon>
        <taxon>Anisakis</taxon>
        <taxon>Anisakis simplex complex</taxon>
    </lineage>
</organism>
<protein>
    <submittedName>
        <fullName evidence="4">WD_REPEATS_REGION domain-containing protein</fullName>
    </submittedName>
</protein>
<sequence length="277" mass="30356">MNDLVRDFQLAHCIETFYTGGSVEWSADGRCLFTTCSNIVKALNVEDASTRYIIGDPDESSHVTCAQRVPNSNRLIVAYSNGLLVEYALPILSAVVPEGTELKPTLMRQWKSTHTAPIKIMKFSPDSEMLATGSADFAVKVWKLDSQCCVASLKGTSAVTEALFVDADRILIGYMDGMVNSYRLKGEKNQIVSILLLNATTAATISRDQTIALVNVETNEKMKTLPLFEPVESAVLMDDGTMLTVGEEGILKSWQPTTGKLLKSTTICRYFTGKAFC</sequence>
<dbReference type="WBParaSite" id="ASIM_0000128001-mRNA-1">
    <property type="protein sequence ID" value="ASIM_0000128001-mRNA-1"/>
    <property type="gene ID" value="ASIM_0000128001"/>
</dbReference>
<evidence type="ECO:0000313" key="2">
    <source>
        <dbReference type="EMBL" id="VDK18482.1"/>
    </source>
</evidence>
<evidence type="ECO:0000256" key="1">
    <source>
        <dbReference type="PROSITE-ProRule" id="PRU00221"/>
    </source>
</evidence>
<proteinExistence type="predicted"/>
<keyword evidence="3" id="KW-1185">Reference proteome</keyword>
<dbReference type="OrthoDB" id="5414888at2759"/>
<dbReference type="SUPFAM" id="SSF50978">
    <property type="entry name" value="WD40 repeat-like"/>
    <property type="match status" value="1"/>
</dbReference>
<dbReference type="Gene3D" id="2.130.10.10">
    <property type="entry name" value="YVTN repeat-like/Quinoprotein amine dehydrogenase"/>
    <property type="match status" value="2"/>
</dbReference>
<reference evidence="2 3" key="2">
    <citation type="submission" date="2018-11" db="EMBL/GenBank/DDBJ databases">
        <authorList>
            <consortium name="Pathogen Informatics"/>
        </authorList>
    </citation>
    <scope>NUCLEOTIDE SEQUENCE [LARGE SCALE GENOMIC DNA]</scope>
</reference>
<name>A0A0M3J185_ANISI</name>
<gene>
    <name evidence="2" type="ORF">ASIM_LOCUS1168</name>
</gene>
<dbReference type="PROSITE" id="PS50082">
    <property type="entry name" value="WD_REPEATS_2"/>
    <property type="match status" value="1"/>
</dbReference>
<reference evidence="4" key="1">
    <citation type="submission" date="2017-02" db="UniProtKB">
        <authorList>
            <consortium name="WormBaseParasite"/>
        </authorList>
    </citation>
    <scope>IDENTIFICATION</scope>
</reference>
<dbReference type="EMBL" id="UYRR01001113">
    <property type="protein sequence ID" value="VDK18482.1"/>
    <property type="molecule type" value="Genomic_DNA"/>
</dbReference>
<dbReference type="PANTHER" id="PTHR19879:SF9">
    <property type="entry name" value="TRANSCRIPTION INITIATION FACTOR TFIID SUBUNIT 5"/>
    <property type="match status" value="1"/>
</dbReference>
<evidence type="ECO:0000313" key="4">
    <source>
        <dbReference type="WBParaSite" id="ASIM_0000128001-mRNA-1"/>
    </source>
</evidence>
<feature type="repeat" description="WD" evidence="1">
    <location>
        <begin position="111"/>
        <end position="152"/>
    </location>
</feature>
<dbReference type="PANTHER" id="PTHR19879">
    <property type="entry name" value="TRANSCRIPTION INITIATION FACTOR TFIID"/>
    <property type="match status" value="1"/>
</dbReference>